<sequence>MVNITGCRAGVFKHTQNGRVNISRVAALLSCRQRTRAQASTRPPGGTGVDGGNSIKVVVNTLGALGDEARLHGDTVRRDEARSQKKAQE</sequence>
<evidence type="ECO:0000256" key="1">
    <source>
        <dbReference type="SAM" id="MobiDB-lite"/>
    </source>
</evidence>
<dbReference type="EMBL" id="JAWDGP010005602">
    <property type="protein sequence ID" value="KAK3755371.1"/>
    <property type="molecule type" value="Genomic_DNA"/>
</dbReference>
<evidence type="ECO:0000313" key="3">
    <source>
        <dbReference type="Proteomes" id="UP001283361"/>
    </source>
</evidence>
<name>A0AAE0YSK2_9GAST</name>
<comment type="caution">
    <text evidence="2">The sequence shown here is derived from an EMBL/GenBank/DDBJ whole genome shotgun (WGS) entry which is preliminary data.</text>
</comment>
<accession>A0AAE0YSK2</accession>
<reference evidence="2" key="1">
    <citation type="journal article" date="2023" name="G3 (Bethesda)">
        <title>A reference genome for the long-term kleptoplast-retaining sea slug Elysia crispata morphotype clarki.</title>
        <authorList>
            <person name="Eastman K.E."/>
            <person name="Pendleton A.L."/>
            <person name="Shaikh M.A."/>
            <person name="Suttiyut T."/>
            <person name="Ogas R."/>
            <person name="Tomko P."/>
            <person name="Gavelis G."/>
            <person name="Widhalm J.R."/>
            <person name="Wisecaver J.H."/>
        </authorList>
    </citation>
    <scope>NUCLEOTIDE SEQUENCE</scope>
    <source>
        <strain evidence="2">ECLA1</strain>
    </source>
</reference>
<dbReference type="Proteomes" id="UP001283361">
    <property type="component" value="Unassembled WGS sequence"/>
</dbReference>
<feature type="region of interest" description="Disordered" evidence="1">
    <location>
        <begin position="70"/>
        <end position="89"/>
    </location>
</feature>
<protein>
    <submittedName>
        <fullName evidence="2">Uncharacterized protein</fullName>
    </submittedName>
</protein>
<keyword evidence="3" id="KW-1185">Reference proteome</keyword>
<evidence type="ECO:0000313" key="2">
    <source>
        <dbReference type="EMBL" id="KAK3755371.1"/>
    </source>
</evidence>
<organism evidence="2 3">
    <name type="scientific">Elysia crispata</name>
    <name type="common">lettuce slug</name>
    <dbReference type="NCBI Taxonomy" id="231223"/>
    <lineage>
        <taxon>Eukaryota</taxon>
        <taxon>Metazoa</taxon>
        <taxon>Spiralia</taxon>
        <taxon>Lophotrochozoa</taxon>
        <taxon>Mollusca</taxon>
        <taxon>Gastropoda</taxon>
        <taxon>Heterobranchia</taxon>
        <taxon>Euthyneura</taxon>
        <taxon>Panpulmonata</taxon>
        <taxon>Sacoglossa</taxon>
        <taxon>Placobranchoidea</taxon>
        <taxon>Plakobranchidae</taxon>
        <taxon>Elysia</taxon>
    </lineage>
</organism>
<proteinExistence type="predicted"/>
<dbReference type="AlphaFoldDB" id="A0AAE0YSK2"/>
<gene>
    <name evidence="2" type="ORF">RRG08_026101</name>
</gene>